<name>A0A7W7LI65_STRNE</name>
<dbReference type="Proteomes" id="UP000556436">
    <property type="component" value="Unassembled WGS sequence"/>
</dbReference>
<comment type="caution">
    <text evidence="1">The sequence shown here is derived from an EMBL/GenBank/DDBJ whole genome shotgun (WGS) entry which is preliminary data.</text>
</comment>
<protein>
    <submittedName>
        <fullName evidence="1">Uncharacterized protein</fullName>
    </submittedName>
</protein>
<gene>
    <name evidence="1" type="ORF">FHS38_006589</name>
</gene>
<dbReference type="RefSeq" id="WP_184739758.1">
    <property type="nucleotide sequence ID" value="NZ_JACHJG010000020.1"/>
</dbReference>
<evidence type="ECO:0000313" key="1">
    <source>
        <dbReference type="EMBL" id="MBB4890504.1"/>
    </source>
</evidence>
<keyword evidence="2" id="KW-1185">Reference proteome</keyword>
<organism evidence="1 2">
    <name type="scientific">Streptomyces netropsis</name>
    <name type="common">Streptoverticillium netropsis</name>
    <dbReference type="NCBI Taxonomy" id="55404"/>
    <lineage>
        <taxon>Bacteria</taxon>
        <taxon>Bacillati</taxon>
        <taxon>Actinomycetota</taxon>
        <taxon>Actinomycetes</taxon>
        <taxon>Kitasatosporales</taxon>
        <taxon>Streptomycetaceae</taxon>
        <taxon>Streptomyces</taxon>
    </lineage>
</organism>
<sequence length="104" mass="11489">MGRSRMPVGNEGRNDLCLFIEPLGEDYWLNPGEVFTVGPESEDIDVWFETFVSKDCITVWLYEDGDAAKLLVGYTVVDADGNLLECGHQRPSGQKFSAAGPVMD</sequence>
<dbReference type="AlphaFoldDB" id="A0A7W7LI65"/>
<dbReference type="EMBL" id="JACHJG010000020">
    <property type="protein sequence ID" value="MBB4890504.1"/>
    <property type="molecule type" value="Genomic_DNA"/>
</dbReference>
<accession>A0A7W7LI65</accession>
<proteinExistence type="predicted"/>
<reference evidence="1 2" key="1">
    <citation type="submission" date="2020-08" db="EMBL/GenBank/DDBJ databases">
        <title>Genomic Encyclopedia of Type Strains, Phase III (KMG-III): the genomes of soil and plant-associated and newly described type strains.</title>
        <authorList>
            <person name="Whitman W."/>
        </authorList>
    </citation>
    <scope>NUCLEOTIDE SEQUENCE [LARGE SCALE GENOMIC DNA]</scope>
    <source>
        <strain evidence="1 2">CECT 3265</strain>
    </source>
</reference>
<evidence type="ECO:0000313" key="2">
    <source>
        <dbReference type="Proteomes" id="UP000556436"/>
    </source>
</evidence>